<evidence type="ECO:0000313" key="1">
    <source>
        <dbReference type="EMBL" id="MDT2797866.1"/>
    </source>
</evidence>
<dbReference type="Proteomes" id="UP001255696">
    <property type="component" value="Unassembled WGS sequence"/>
</dbReference>
<dbReference type="AlphaFoldDB" id="A0AAW8TTL2"/>
<comment type="caution">
    <text evidence="1">The sequence shown here is derived from an EMBL/GenBank/DDBJ whole genome shotgun (WGS) entry which is preliminary data.</text>
</comment>
<proteinExistence type="predicted"/>
<sequence>MDKDDISYITGHCLRTICFKEEYCINEKNAVRLIEGYNKKSRDYKVRIDQIVTFISYNPDKTREGVKGYMTLFWKQKLKQYRVKEK</sequence>
<evidence type="ECO:0000313" key="2">
    <source>
        <dbReference type="Proteomes" id="UP001255696"/>
    </source>
</evidence>
<accession>A0AAW8TTL2</accession>
<protein>
    <submittedName>
        <fullName evidence="1">Uncharacterized protein</fullName>
    </submittedName>
</protein>
<organism evidence="1 2">
    <name type="scientific">Enterococcus cecorum</name>
    <dbReference type="NCBI Taxonomy" id="44008"/>
    <lineage>
        <taxon>Bacteria</taxon>
        <taxon>Bacillati</taxon>
        <taxon>Bacillota</taxon>
        <taxon>Bacilli</taxon>
        <taxon>Lactobacillales</taxon>
        <taxon>Enterococcaceae</taxon>
        <taxon>Enterococcus</taxon>
    </lineage>
</organism>
<name>A0AAW8TTL2_9ENTE</name>
<gene>
    <name evidence="1" type="ORF">P7H47_11535</name>
</gene>
<reference evidence="1" key="1">
    <citation type="submission" date="2023-03" db="EMBL/GenBank/DDBJ databases">
        <authorList>
            <person name="Shen W."/>
            <person name="Cai J."/>
        </authorList>
    </citation>
    <scope>NUCLEOTIDE SEQUENCE</scope>
    <source>
        <strain evidence="1">B245-2</strain>
    </source>
</reference>
<dbReference type="EMBL" id="JARQBI010000051">
    <property type="protein sequence ID" value="MDT2797866.1"/>
    <property type="molecule type" value="Genomic_DNA"/>
</dbReference>